<feature type="region of interest" description="Disordered" evidence="1">
    <location>
        <begin position="507"/>
        <end position="532"/>
    </location>
</feature>
<feature type="compositionally biased region" description="Polar residues" evidence="1">
    <location>
        <begin position="699"/>
        <end position="711"/>
    </location>
</feature>
<comment type="caution">
    <text evidence="2">The sequence shown here is derived from an EMBL/GenBank/DDBJ whole genome shotgun (WGS) entry which is preliminary data.</text>
</comment>
<evidence type="ECO:0000313" key="3">
    <source>
        <dbReference type="Proteomes" id="UP001521222"/>
    </source>
</evidence>
<keyword evidence="3" id="KW-1185">Reference proteome</keyword>
<feature type="compositionally biased region" description="Low complexity" evidence="1">
    <location>
        <begin position="741"/>
        <end position="754"/>
    </location>
</feature>
<protein>
    <submittedName>
        <fullName evidence="2">Uncharacterized protein</fullName>
    </submittedName>
</protein>
<organism evidence="2 3">
    <name type="scientific">Nothophoma quercina</name>
    <dbReference type="NCBI Taxonomy" id="749835"/>
    <lineage>
        <taxon>Eukaryota</taxon>
        <taxon>Fungi</taxon>
        <taxon>Dikarya</taxon>
        <taxon>Ascomycota</taxon>
        <taxon>Pezizomycotina</taxon>
        <taxon>Dothideomycetes</taxon>
        <taxon>Pleosporomycetidae</taxon>
        <taxon>Pleosporales</taxon>
        <taxon>Pleosporineae</taxon>
        <taxon>Didymellaceae</taxon>
        <taxon>Nothophoma</taxon>
    </lineage>
</organism>
<feature type="region of interest" description="Disordered" evidence="1">
    <location>
        <begin position="699"/>
        <end position="783"/>
    </location>
</feature>
<dbReference type="EMBL" id="JAKIXB020000017">
    <property type="protein sequence ID" value="KAL1600918.1"/>
    <property type="molecule type" value="Genomic_DNA"/>
</dbReference>
<dbReference type="Proteomes" id="UP001521222">
    <property type="component" value="Unassembled WGS sequence"/>
</dbReference>
<evidence type="ECO:0000313" key="2">
    <source>
        <dbReference type="EMBL" id="KAL1600918.1"/>
    </source>
</evidence>
<feature type="compositionally biased region" description="Basic and acidic residues" evidence="1">
    <location>
        <begin position="867"/>
        <end position="879"/>
    </location>
</feature>
<accession>A0ABR3R9F9</accession>
<feature type="compositionally biased region" description="Basic residues" evidence="1">
    <location>
        <begin position="756"/>
        <end position="768"/>
    </location>
</feature>
<name>A0ABR3R9F9_9PLEO</name>
<evidence type="ECO:0000256" key="1">
    <source>
        <dbReference type="SAM" id="MobiDB-lite"/>
    </source>
</evidence>
<sequence length="879" mass="94815">MSDASASNVKSSQSKAYKHVDVGQFAKRLSLLASNTAQSLYTVVHLHSSSKDFQVIENLAYKSYALAAALSSLADDLIQDAGNFKAQDVWSTKHDKDLLHSLVECETIFKDADGAVDWADKHFSASSGEEGADWIDRWALGCEHEKLMTVKKCYDLVMQTKMIARHTALTRGEHCEEAVAEAMPPLLQPGNVTFGQPSIIKSPVYGSLFGKTVPTGGFANYSQSDASPFTPTAHLEGYVLRPTATSTLLNSTMLSYGIESLRLSEEAIQAQVRSWGAKRSIMEVLLDLHPQQLHLIQARAEQRQGHILCVEQGKPTTLSIPMGDLQVSSVMFVVLTTSMMPQNPFHPAMSVNARNFDPIPSFGQNLGGNGDVFKDAALLPPGFGWNTNTGKVVHSADYLSSPKAYSKHQQESGDPCTHVEKDHAGNKLQHYQTITTNKEWHSQDRSLEEIRLADYNANRTIPMKRLDVTYPWDKTTLFGFGNITPQPGPSVEVKTSPTTCFPAIFNPPAQSKISDHQEPKQGGLRSAFKPISNSSNPFHRVAPAMLPFVPPKAPSQSKDKPPRETSSGNAWDFRNCPTSAFASVPWNPPCCPDPASFSGSLGPEYGSLFGASASTVTPNVVGLSFGKAQPVKPRSSEIFGGLTDSNPPAALASNLFEAPSKSPSDPIGTAPTAPSPASCALFGMSATASEAAGYPQTSLFSENINDDSTPLVNPFDEPTTRPSIPSTAPPVAAKPASGFWNPNTAASAATPSPAKTTHRSSSSRRIRLQNHAEQPKDHEKLSKASLHDDAALDALLKSEKKTSLRAQKRSTSLTVGKSPHIADTAFDSILTSQATAVPDVDYVARPGNDHEDIFRAQLRKAQAQSARMEDSPGMEQKEG</sequence>
<feature type="region of interest" description="Disordered" evidence="1">
    <location>
        <begin position="860"/>
        <end position="879"/>
    </location>
</feature>
<reference evidence="2 3" key="1">
    <citation type="submission" date="2024-02" db="EMBL/GenBank/DDBJ databases">
        <title>De novo assembly and annotation of 12 fungi associated with fruit tree decline syndrome in Ontario, Canada.</title>
        <authorList>
            <person name="Sulman M."/>
            <person name="Ellouze W."/>
            <person name="Ilyukhin E."/>
        </authorList>
    </citation>
    <scope>NUCLEOTIDE SEQUENCE [LARGE SCALE GENOMIC DNA]</scope>
    <source>
        <strain evidence="2 3">M97-236</strain>
    </source>
</reference>
<proteinExistence type="predicted"/>
<feature type="compositionally biased region" description="Basic and acidic residues" evidence="1">
    <location>
        <begin position="773"/>
        <end position="783"/>
    </location>
</feature>
<gene>
    <name evidence="2" type="ORF">SLS59_005583</name>
</gene>
<feature type="region of interest" description="Disordered" evidence="1">
    <location>
        <begin position="545"/>
        <end position="572"/>
    </location>
</feature>